<dbReference type="EMBL" id="PQGI01000014">
    <property type="protein sequence ID" value="POP15006.1"/>
    <property type="molecule type" value="Genomic_DNA"/>
</dbReference>
<dbReference type="Proteomes" id="UP000237365">
    <property type="component" value="Unassembled WGS sequence"/>
</dbReference>
<dbReference type="EMBL" id="PQGI02000001">
    <property type="protein sequence ID" value="MEX3187536.1"/>
    <property type="molecule type" value="Genomic_DNA"/>
</dbReference>
<evidence type="ECO:0000313" key="1">
    <source>
        <dbReference type="EMBL" id="MEX3187536.1"/>
    </source>
</evidence>
<dbReference type="AlphaFoldDB" id="A0AAP8PST6"/>
<gene>
    <name evidence="1" type="ORF">C3R40_012975</name>
    <name evidence="2" type="ORF">C3R40_21140</name>
</gene>
<sequence length="159" mass="17136">MGASVRGGAAFKARLAQIADGLSSGKSLKVGFLADATYEDGTPVALVAAANEFGKMVMTKAGESYFQLPRPFFRNMISANSAQWPGEFSQLIRSSNYDARLALGLMGERIKSQLQDSIRELNSPPLAESTIKRKGFDKPLVDTVHMQNSVDYAVDGGDE</sequence>
<evidence type="ECO:0000313" key="3">
    <source>
        <dbReference type="Proteomes" id="UP000237365"/>
    </source>
</evidence>
<evidence type="ECO:0000313" key="2">
    <source>
        <dbReference type="EMBL" id="POP15006.1"/>
    </source>
</evidence>
<comment type="caution">
    <text evidence="2">The sequence shown here is derived from an EMBL/GenBank/DDBJ whole genome shotgun (WGS) entry which is preliminary data.</text>
</comment>
<protein>
    <submittedName>
        <fullName evidence="2">Uncharacterized protein</fullName>
    </submittedName>
</protein>
<reference evidence="1 3" key="2">
    <citation type="submission" date="2024-07" db="EMBL/GenBank/DDBJ databases">
        <title>Making a pathogen? Evaluating the impact of protist predation on the evolution of virulence in Serratia marcescens.</title>
        <authorList>
            <person name="Hopkins H."/>
            <person name="Lopezguerra C."/>
            <person name="Lau M.-J."/>
        </authorList>
    </citation>
    <scope>NUCLEOTIDE SEQUENCE [LARGE SCALE GENOMIC DNA]</scope>
    <source>
        <strain evidence="1 3">KZ19</strain>
    </source>
</reference>
<organism evidence="2">
    <name type="scientific">Serratia marcescens</name>
    <dbReference type="NCBI Taxonomy" id="615"/>
    <lineage>
        <taxon>Bacteria</taxon>
        <taxon>Pseudomonadati</taxon>
        <taxon>Pseudomonadota</taxon>
        <taxon>Gammaproteobacteria</taxon>
        <taxon>Enterobacterales</taxon>
        <taxon>Yersiniaceae</taxon>
        <taxon>Serratia</taxon>
    </lineage>
</organism>
<name>A0AAP8PST6_SERMA</name>
<reference evidence="1 3" key="3">
    <citation type="submission" date="2024-07" db="EMBL/GenBank/DDBJ databases">
        <authorList>
            <person name="Raymann K."/>
        </authorList>
    </citation>
    <scope>NUCLEOTIDE SEQUENCE [LARGE SCALE GENOMIC DNA]</scope>
    <source>
        <strain evidence="1 3">KZ19</strain>
    </source>
</reference>
<dbReference type="RefSeq" id="WP_103682099.1">
    <property type="nucleotide sequence ID" value="NZ_CP033623.1"/>
</dbReference>
<reference evidence="2" key="1">
    <citation type="submission" date="2018-01" db="EMBL/GenBank/DDBJ databases">
        <title>The opportunistic pathogen Serratia marcescens is an overlooked threat to honeybees.</title>
        <authorList>
            <person name="Raymann K."/>
            <person name="Shaffer Z."/>
            <person name="Coon K."/>
            <person name="Salisbury S."/>
            <person name="Moran N.A."/>
        </authorList>
    </citation>
    <scope>NUCLEOTIDE SEQUENCE [LARGE SCALE GENOMIC DNA]</scope>
    <source>
        <strain evidence="2">KZ19</strain>
    </source>
</reference>
<proteinExistence type="predicted"/>
<accession>A0AAP8PST6</accession>